<accession>B3QY71</accession>
<protein>
    <submittedName>
        <fullName evidence="3">Phage shock protein A, PspA</fullName>
    </submittedName>
</protein>
<proteinExistence type="inferred from homology"/>
<dbReference type="AlphaFoldDB" id="B3QY71"/>
<evidence type="ECO:0000313" key="4">
    <source>
        <dbReference type="Proteomes" id="UP000001208"/>
    </source>
</evidence>
<dbReference type="KEGG" id="cts:Ctha_2588"/>
<dbReference type="OrthoDB" id="9779630at2"/>
<reference evidence="3 4" key="1">
    <citation type="submission" date="2008-06" db="EMBL/GenBank/DDBJ databases">
        <title>Complete sequence of Chloroherpeton thalassium ATCC 35110.</title>
        <authorList>
            <consortium name="US DOE Joint Genome Institute"/>
            <person name="Lucas S."/>
            <person name="Copeland A."/>
            <person name="Lapidus A."/>
            <person name="Glavina del Rio T."/>
            <person name="Dalin E."/>
            <person name="Tice H."/>
            <person name="Bruce D."/>
            <person name="Goodwin L."/>
            <person name="Pitluck S."/>
            <person name="Schmutz J."/>
            <person name="Larimer F."/>
            <person name="Land M."/>
            <person name="Hauser L."/>
            <person name="Kyrpides N."/>
            <person name="Mikhailova N."/>
            <person name="Liu Z."/>
            <person name="Li T."/>
            <person name="Zhao F."/>
            <person name="Overmann J."/>
            <person name="Bryant D.A."/>
            <person name="Richardson P."/>
        </authorList>
    </citation>
    <scope>NUCLEOTIDE SEQUENCE [LARGE SCALE GENOMIC DNA]</scope>
    <source>
        <strain evidence="4">ATCC 35110 / GB-78</strain>
    </source>
</reference>
<name>B3QY71_CHLT3</name>
<dbReference type="RefSeq" id="WP_012501119.1">
    <property type="nucleotide sequence ID" value="NC_011026.1"/>
</dbReference>
<dbReference type="HOGENOM" id="CLU_056466_4_0_10"/>
<comment type="similarity">
    <text evidence="1">Belongs to the PspA/Vipp/IM30 family.</text>
</comment>
<dbReference type="PANTHER" id="PTHR31088">
    <property type="entry name" value="MEMBRANE-ASSOCIATED PROTEIN VIPP1, CHLOROPLASTIC"/>
    <property type="match status" value="1"/>
</dbReference>
<evidence type="ECO:0000256" key="2">
    <source>
        <dbReference type="SAM" id="Coils"/>
    </source>
</evidence>
<dbReference type="EMBL" id="CP001100">
    <property type="protein sequence ID" value="ACF15037.1"/>
    <property type="molecule type" value="Genomic_DNA"/>
</dbReference>
<dbReference type="InterPro" id="IPR007157">
    <property type="entry name" value="PspA_VIPP1"/>
</dbReference>
<keyword evidence="2" id="KW-0175">Coiled coil</keyword>
<evidence type="ECO:0000313" key="3">
    <source>
        <dbReference type="EMBL" id="ACF15037.1"/>
    </source>
</evidence>
<dbReference type="Pfam" id="PF04012">
    <property type="entry name" value="PspA_IM30"/>
    <property type="match status" value="1"/>
</dbReference>
<feature type="coiled-coil region" evidence="2">
    <location>
        <begin position="89"/>
        <end position="158"/>
    </location>
</feature>
<organism evidence="3 4">
    <name type="scientific">Chloroherpeton thalassium (strain ATCC 35110 / GB-78)</name>
    <dbReference type="NCBI Taxonomy" id="517418"/>
    <lineage>
        <taxon>Bacteria</taxon>
        <taxon>Pseudomonadati</taxon>
        <taxon>Chlorobiota</taxon>
        <taxon>Chlorobiia</taxon>
        <taxon>Chlorobiales</taxon>
        <taxon>Chloroherpetonaceae</taxon>
        <taxon>Chloroherpeton</taxon>
    </lineage>
</organism>
<sequence>MNLFKRIFKMAQSEAHSIADKLEDPIKLTEQGIRDLKNDLSQAMQGLAQVKASAIRLKKDADDQNSLAADYERKAMLLLQRAQKGEIEMAEAERLATEALSRKEEASQRSKTLMSEHQGQQEMADQLQAKVQKLKQTITKYENELITLKARARTAESMKKINKQLSTVDSSSTIAMLEKMKDKVKEEESLAEAYGQIDDATAGVDEQINKALEGSSASAASDSLLALKKKMGMLPS</sequence>
<gene>
    <name evidence="3" type="ordered locus">Ctha_2588</name>
</gene>
<evidence type="ECO:0000256" key="1">
    <source>
        <dbReference type="ARBA" id="ARBA00043985"/>
    </source>
</evidence>
<dbReference type="SUPFAM" id="SSF57997">
    <property type="entry name" value="Tropomyosin"/>
    <property type="match status" value="1"/>
</dbReference>
<dbReference type="eggNOG" id="COG1842">
    <property type="taxonomic scope" value="Bacteria"/>
</dbReference>
<dbReference type="PANTHER" id="PTHR31088:SF6">
    <property type="entry name" value="PHAGE SHOCK PROTEIN A"/>
    <property type="match status" value="1"/>
</dbReference>
<dbReference type="Proteomes" id="UP000001208">
    <property type="component" value="Chromosome"/>
</dbReference>
<dbReference type="STRING" id="517418.Ctha_2588"/>
<keyword evidence="4" id="KW-1185">Reference proteome</keyword>